<name>A0A1N7IXX6_9RHOB</name>
<protein>
    <submittedName>
        <fullName evidence="7">Glyoxylase, beta-lactamase superfamily II</fullName>
    </submittedName>
</protein>
<dbReference type="Pfam" id="PF00753">
    <property type="entry name" value="Lactamase_B"/>
    <property type="match status" value="1"/>
</dbReference>
<dbReference type="STRING" id="453582.SAMN05421580_101114"/>
<dbReference type="PANTHER" id="PTHR42978">
    <property type="entry name" value="QUORUM-QUENCHING LACTONASE YTNP-RELATED-RELATED"/>
    <property type="match status" value="1"/>
</dbReference>
<evidence type="ECO:0000313" key="8">
    <source>
        <dbReference type="Proteomes" id="UP000186221"/>
    </source>
</evidence>
<evidence type="ECO:0000256" key="2">
    <source>
        <dbReference type="ARBA" id="ARBA00022723"/>
    </source>
</evidence>
<accession>A0A1N7IXX6</accession>
<evidence type="ECO:0000256" key="5">
    <source>
        <dbReference type="SAM" id="SignalP"/>
    </source>
</evidence>
<dbReference type="CDD" id="cd07720">
    <property type="entry name" value="OPHC2-like_MBL-fold"/>
    <property type="match status" value="1"/>
</dbReference>
<dbReference type="InterPro" id="IPR036866">
    <property type="entry name" value="RibonucZ/Hydroxyglut_hydro"/>
</dbReference>
<dbReference type="PANTHER" id="PTHR42978:SF6">
    <property type="entry name" value="QUORUM-QUENCHING LACTONASE YTNP-RELATED"/>
    <property type="match status" value="1"/>
</dbReference>
<keyword evidence="5" id="KW-0732">Signal</keyword>
<dbReference type="SMART" id="SM00849">
    <property type="entry name" value="Lactamase_B"/>
    <property type="match status" value="1"/>
</dbReference>
<dbReference type="AlphaFoldDB" id="A0A1N7IXX6"/>
<sequence length="303" mass="32939">MIARRRFLMTAAAVLAAPPRLWANTSLEQGAVRIDTLSDGSLMLSPGFLFGAMPQAELHEILARYGAPLDRFDPPCNVTLYRDGMHTVLFDVGAGPDFQPTAGKLTEALSVLGLAPEDITHVLFTHGHPDHLWGVLDEFDEPVFPNALHMMGRIEHDFWADPEIVNRIDAPRQGYAVGALRRLQTLGEIRLLEAGEEALPGISAQLTPGHTPGHMAFRIEGPKPALVLGDCLSNHHVAFERPEWLTGSDHDRETAAATRVALLAELASEEIALIGYHLPGGGIGRVERANGSIGQGYRFALDF</sequence>
<feature type="signal peptide" evidence="5">
    <location>
        <begin position="1"/>
        <end position="23"/>
    </location>
</feature>
<evidence type="ECO:0000256" key="1">
    <source>
        <dbReference type="ARBA" id="ARBA00007749"/>
    </source>
</evidence>
<keyword evidence="2" id="KW-0479">Metal-binding</keyword>
<dbReference type="Gene3D" id="3.60.15.10">
    <property type="entry name" value="Ribonuclease Z/Hydroxyacylglutathione hydrolase-like"/>
    <property type="match status" value="1"/>
</dbReference>
<comment type="similarity">
    <text evidence="1">Belongs to the metallo-beta-lactamase superfamily.</text>
</comment>
<keyword evidence="4" id="KW-0862">Zinc</keyword>
<keyword evidence="8" id="KW-1185">Reference proteome</keyword>
<dbReference type="Proteomes" id="UP000186221">
    <property type="component" value="Unassembled WGS sequence"/>
</dbReference>
<dbReference type="InterPro" id="IPR001279">
    <property type="entry name" value="Metallo-B-lactamas"/>
</dbReference>
<feature type="domain" description="Metallo-beta-lactamase" evidence="6">
    <location>
        <begin position="75"/>
        <end position="277"/>
    </location>
</feature>
<dbReference type="RefSeq" id="WP_076483096.1">
    <property type="nucleotide sequence ID" value="NZ_FTOG01000001.1"/>
</dbReference>
<dbReference type="EMBL" id="FTOG01000001">
    <property type="protein sequence ID" value="SIS41919.1"/>
    <property type="molecule type" value="Genomic_DNA"/>
</dbReference>
<dbReference type="SUPFAM" id="SSF56281">
    <property type="entry name" value="Metallo-hydrolase/oxidoreductase"/>
    <property type="match status" value="1"/>
</dbReference>
<gene>
    <name evidence="7" type="ORF">SAMN05421580_101114</name>
</gene>
<dbReference type="GO" id="GO:0016787">
    <property type="term" value="F:hydrolase activity"/>
    <property type="evidence" value="ECO:0007669"/>
    <property type="project" value="UniProtKB-KW"/>
</dbReference>
<feature type="chain" id="PRO_5012275327" evidence="5">
    <location>
        <begin position="24"/>
        <end position="303"/>
    </location>
</feature>
<evidence type="ECO:0000256" key="4">
    <source>
        <dbReference type="ARBA" id="ARBA00022833"/>
    </source>
</evidence>
<evidence type="ECO:0000259" key="6">
    <source>
        <dbReference type="SMART" id="SM00849"/>
    </source>
</evidence>
<dbReference type="OrthoDB" id="9773738at2"/>
<reference evidence="8" key="1">
    <citation type="submission" date="2017-01" db="EMBL/GenBank/DDBJ databases">
        <authorList>
            <person name="Varghese N."/>
            <person name="Submissions S."/>
        </authorList>
    </citation>
    <scope>NUCLEOTIDE SEQUENCE [LARGE SCALE GENOMIC DNA]</scope>
    <source>
        <strain evidence="8">DSM 19945</strain>
    </source>
</reference>
<keyword evidence="3" id="KW-0378">Hydrolase</keyword>
<dbReference type="InterPro" id="IPR051013">
    <property type="entry name" value="MBL_superfamily_lactonases"/>
</dbReference>
<evidence type="ECO:0000313" key="7">
    <source>
        <dbReference type="EMBL" id="SIS41919.1"/>
    </source>
</evidence>
<dbReference type="GO" id="GO:0046872">
    <property type="term" value="F:metal ion binding"/>
    <property type="evidence" value="ECO:0007669"/>
    <property type="project" value="UniProtKB-KW"/>
</dbReference>
<organism evidence="7 8">
    <name type="scientific">Rhodobacter aestuarii</name>
    <dbReference type="NCBI Taxonomy" id="453582"/>
    <lineage>
        <taxon>Bacteria</taxon>
        <taxon>Pseudomonadati</taxon>
        <taxon>Pseudomonadota</taxon>
        <taxon>Alphaproteobacteria</taxon>
        <taxon>Rhodobacterales</taxon>
        <taxon>Rhodobacter group</taxon>
        <taxon>Rhodobacter</taxon>
    </lineage>
</organism>
<proteinExistence type="inferred from homology"/>
<evidence type="ECO:0000256" key="3">
    <source>
        <dbReference type="ARBA" id="ARBA00022801"/>
    </source>
</evidence>